<dbReference type="RefSeq" id="WP_029159587.1">
    <property type="nucleotide sequence ID" value="NZ_CP009933.1"/>
</dbReference>
<accession>A0A0E3M8A6</accession>
<organism evidence="1 2">
    <name type="scientific">Clostridium scatologenes</name>
    <dbReference type="NCBI Taxonomy" id="1548"/>
    <lineage>
        <taxon>Bacteria</taxon>
        <taxon>Bacillati</taxon>
        <taxon>Bacillota</taxon>
        <taxon>Clostridia</taxon>
        <taxon>Eubacteriales</taxon>
        <taxon>Clostridiaceae</taxon>
        <taxon>Clostridium</taxon>
    </lineage>
</organism>
<evidence type="ECO:0000313" key="2">
    <source>
        <dbReference type="Proteomes" id="UP000033115"/>
    </source>
</evidence>
<dbReference type="AlphaFoldDB" id="A0A0E3M8A6"/>
<name>A0A0E3M8A6_CLOSL</name>
<dbReference type="STRING" id="1548.CSCA_0965"/>
<sequence>MNKEKINFDINLSIDGMGIVFYSDGAVKNIEEGEDFFENEYAKPDQVARHIKKGDIVGFCTGGGGDYILKFREGYPTDEIDEQYPISIRLAIVIDGGRLCMIDLFWLSDWDSECPEDQQIKLEDGIYHITLNTKPPESEIYGDDQEIYVYLNKVDEMPKLMWQGVPQLFKE</sequence>
<protein>
    <submittedName>
        <fullName evidence="1">Uncharacterized protein</fullName>
    </submittedName>
</protein>
<proteinExistence type="predicted"/>
<keyword evidence="2" id="KW-1185">Reference proteome</keyword>
<dbReference type="EMBL" id="CP009933">
    <property type="protein sequence ID" value="AKA68090.1"/>
    <property type="molecule type" value="Genomic_DNA"/>
</dbReference>
<reference evidence="1 2" key="1">
    <citation type="journal article" date="2015" name="J. Biotechnol.">
        <title>Complete genome sequence of a malodorant-producing acetogen, Clostridium scatologenes ATCC 25775(T).</title>
        <authorList>
            <person name="Zhu Z."/>
            <person name="Guo T."/>
            <person name="Zheng H."/>
            <person name="Song T."/>
            <person name="Ouyang P."/>
            <person name="Xie J."/>
        </authorList>
    </citation>
    <scope>NUCLEOTIDE SEQUENCE [LARGE SCALE GENOMIC DNA]</scope>
    <source>
        <strain evidence="1 2">ATCC 25775</strain>
    </source>
</reference>
<gene>
    <name evidence="1" type="ORF">CSCA_0965</name>
</gene>
<dbReference type="HOGENOM" id="CLU_1560302_0_0_9"/>
<evidence type="ECO:0000313" key="1">
    <source>
        <dbReference type="EMBL" id="AKA68090.1"/>
    </source>
</evidence>
<dbReference type="Proteomes" id="UP000033115">
    <property type="component" value="Chromosome"/>
</dbReference>
<dbReference type="KEGG" id="csq:CSCA_0965"/>